<dbReference type="GO" id="GO:0005886">
    <property type="term" value="C:plasma membrane"/>
    <property type="evidence" value="ECO:0007669"/>
    <property type="project" value="UniProtKB-SubCell"/>
</dbReference>
<dbReference type="PANTHER" id="PTHR33452:SF1">
    <property type="entry name" value="INNER MEMBRANE PROTEIN YPHA-RELATED"/>
    <property type="match status" value="1"/>
</dbReference>
<evidence type="ECO:0008006" key="9">
    <source>
        <dbReference type="Google" id="ProtNLM"/>
    </source>
</evidence>
<dbReference type="RefSeq" id="WP_024079484.1">
    <property type="nucleotide sequence ID" value="NZ_CP027527.1"/>
</dbReference>
<evidence type="ECO:0000256" key="4">
    <source>
        <dbReference type="ARBA" id="ARBA00022692"/>
    </source>
</evidence>
<keyword evidence="3" id="KW-1003">Cell membrane</keyword>
<dbReference type="Pfam" id="PF07681">
    <property type="entry name" value="DoxX"/>
    <property type="match status" value="1"/>
</dbReference>
<keyword evidence="4 7" id="KW-0812">Transmembrane</keyword>
<evidence type="ECO:0000256" key="3">
    <source>
        <dbReference type="ARBA" id="ARBA00022475"/>
    </source>
</evidence>
<dbReference type="PANTHER" id="PTHR33452">
    <property type="entry name" value="OXIDOREDUCTASE CATD-RELATED"/>
    <property type="match status" value="1"/>
</dbReference>
<protein>
    <recommendedName>
        <fullName evidence="9">DoxX family protein</fullName>
    </recommendedName>
</protein>
<sequence length="157" mass="16138">MNTHILRSASAPVIPALAPVYAALSPLADPLVRVVAGLFLVPHGAQKLFGWFGGYGLSATDQFFQTKLGLPAGVALAAGLIEFFGGLALALGLFTRPAAALATGLLLVAALQVHLGAGFFWSAGGFEYPLLWAVVTLGYAVKGGGRYSVDAIIGKEI</sequence>
<gene>
    <name evidence="8" type="ORF">MGR_3424</name>
</gene>
<evidence type="ECO:0000256" key="5">
    <source>
        <dbReference type="ARBA" id="ARBA00022989"/>
    </source>
</evidence>
<feature type="transmembrane region" description="Helical" evidence="7">
    <location>
        <begin position="68"/>
        <end position="91"/>
    </location>
</feature>
<organism evidence="8">
    <name type="scientific">Magnetospirillum gryphiswaldense</name>
    <dbReference type="NCBI Taxonomy" id="55518"/>
    <lineage>
        <taxon>Bacteria</taxon>
        <taxon>Pseudomonadati</taxon>
        <taxon>Pseudomonadota</taxon>
        <taxon>Alphaproteobacteria</taxon>
        <taxon>Rhodospirillales</taxon>
        <taxon>Rhodospirillaceae</taxon>
        <taxon>Magnetospirillum</taxon>
    </lineage>
</organism>
<evidence type="ECO:0000256" key="6">
    <source>
        <dbReference type="ARBA" id="ARBA00023136"/>
    </source>
</evidence>
<proteinExistence type="inferred from homology"/>
<evidence type="ECO:0000256" key="1">
    <source>
        <dbReference type="ARBA" id="ARBA00004651"/>
    </source>
</evidence>
<keyword evidence="5 7" id="KW-1133">Transmembrane helix</keyword>
<dbReference type="InterPro" id="IPR051907">
    <property type="entry name" value="DoxX-like_oxidoreductase"/>
</dbReference>
<comment type="subcellular location">
    <subcellularLocation>
        <location evidence="1">Cell membrane</location>
        <topology evidence="1">Multi-pass membrane protein</topology>
    </subcellularLocation>
</comment>
<accession>A4TY67</accession>
<name>A4TY67_9PROT</name>
<evidence type="ECO:0000256" key="7">
    <source>
        <dbReference type="SAM" id="Phobius"/>
    </source>
</evidence>
<feature type="transmembrane region" description="Helical" evidence="7">
    <location>
        <begin position="98"/>
        <end position="121"/>
    </location>
</feature>
<comment type="similarity">
    <text evidence="2">Belongs to the DoxX family.</text>
</comment>
<evidence type="ECO:0000256" key="2">
    <source>
        <dbReference type="ARBA" id="ARBA00006679"/>
    </source>
</evidence>
<keyword evidence="6 7" id="KW-0472">Membrane</keyword>
<dbReference type="EMBL" id="CU459003">
    <property type="protein sequence ID" value="CAM75574.1"/>
    <property type="molecule type" value="Genomic_DNA"/>
</dbReference>
<reference evidence="8" key="1">
    <citation type="journal article" date="2007" name="J. Bacteriol.">
        <title>Comparative genome analysis of four magnetotactic bacteria reveals a complex set of group-specific genes implicated in magnetosome biomineralization and function.</title>
        <authorList>
            <person name="Richter M."/>
            <person name="Kube M."/>
            <person name="Bazylinski D.A."/>
            <person name="Lombardot T."/>
            <person name="Gloeckner F.O."/>
            <person name="Reinhardt R."/>
            <person name="Schueler D."/>
        </authorList>
    </citation>
    <scope>NUCLEOTIDE SEQUENCE</scope>
    <source>
        <strain evidence="8">MSR-1</strain>
    </source>
</reference>
<evidence type="ECO:0000313" key="8">
    <source>
        <dbReference type="EMBL" id="CAM75574.1"/>
    </source>
</evidence>
<dbReference type="AlphaFoldDB" id="A4TY67"/>
<dbReference type="InterPro" id="IPR032808">
    <property type="entry name" value="DoxX"/>
</dbReference>